<feature type="domain" description="NAD-dependent epimerase/dehydratase" evidence="1">
    <location>
        <begin position="8"/>
        <end position="216"/>
    </location>
</feature>
<comment type="caution">
    <text evidence="2">The sequence shown here is derived from an EMBL/GenBank/DDBJ whole genome shotgun (WGS) entry which is preliminary data.</text>
</comment>
<dbReference type="GO" id="GO:0004029">
    <property type="term" value="F:aldehyde dehydrogenase (NAD+) activity"/>
    <property type="evidence" value="ECO:0007669"/>
    <property type="project" value="TreeGrafter"/>
</dbReference>
<evidence type="ECO:0000313" key="2">
    <source>
        <dbReference type="EMBL" id="TCV94534.1"/>
    </source>
</evidence>
<dbReference type="PANTHER" id="PTHR48079:SF6">
    <property type="entry name" value="NAD(P)-BINDING DOMAIN-CONTAINING PROTEIN-RELATED"/>
    <property type="match status" value="1"/>
</dbReference>
<dbReference type="EMBL" id="SMCS01000003">
    <property type="protein sequence ID" value="TCV94534.1"/>
    <property type="molecule type" value="Genomic_DNA"/>
</dbReference>
<dbReference type="InterPro" id="IPR051783">
    <property type="entry name" value="NAD(P)-dependent_oxidoreduct"/>
</dbReference>
<name>A0A4R3YT91_9GAMM</name>
<sequence length="322" mass="35418">MNANGKTVLVLGATGGVGGEAARALLRHGWTVRALTRTLRENDGSGIDWRQGDAMNADDVLRAAEGVAVIVHAVNPPGYRGWNRLVLPMLDHTIAAARAVGARIVLPGTVYNYGDDAFPVLTEASPQHARTHKGQIRVAMEQRLADAARDGTPVLILRCGDFFGPRAANNWFTQGLVKPGQPLRTVTYPGPRQLAHSWAYLPDVGETMARLLDRERDLATFDAFHFEGHYITGDELVDAIRRAANAPDLRVRAFPWPLIVLASPFVETLRELRPMRYLWKTPLRLDGHKLHAFLDDVPHTGIDEALRATLASMDVGIVQERA</sequence>
<dbReference type="Gene3D" id="3.40.50.720">
    <property type="entry name" value="NAD(P)-binding Rossmann-like Domain"/>
    <property type="match status" value="1"/>
</dbReference>
<dbReference type="RefSeq" id="WP_132142940.1">
    <property type="nucleotide sequence ID" value="NZ_SMCS01000003.1"/>
</dbReference>
<dbReference type="AlphaFoldDB" id="A0A4R3YT91"/>
<dbReference type="InterPro" id="IPR036291">
    <property type="entry name" value="NAD(P)-bd_dom_sf"/>
</dbReference>
<dbReference type="OrthoDB" id="112777at2"/>
<organism evidence="2 3">
    <name type="scientific">Luteibacter rhizovicinus</name>
    <dbReference type="NCBI Taxonomy" id="242606"/>
    <lineage>
        <taxon>Bacteria</taxon>
        <taxon>Pseudomonadati</taxon>
        <taxon>Pseudomonadota</taxon>
        <taxon>Gammaproteobacteria</taxon>
        <taxon>Lysobacterales</taxon>
        <taxon>Rhodanobacteraceae</taxon>
        <taxon>Luteibacter</taxon>
    </lineage>
</organism>
<dbReference type="PANTHER" id="PTHR48079">
    <property type="entry name" value="PROTEIN YEEZ"/>
    <property type="match status" value="1"/>
</dbReference>
<dbReference type="SUPFAM" id="SSF51735">
    <property type="entry name" value="NAD(P)-binding Rossmann-fold domains"/>
    <property type="match status" value="1"/>
</dbReference>
<proteinExistence type="predicted"/>
<dbReference type="Pfam" id="PF01370">
    <property type="entry name" value="Epimerase"/>
    <property type="match status" value="1"/>
</dbReference>
<keyword evidence="3" id="KW-1185">Reference proteome</keyword>
<protein>
    <submittedName>
        <fullName evidence="2">Nucleoside-diphosphate-sugar epimerase</fullName>
    </submittedName>
</protein>
<evidence type="ECO:0000259" key="1">
    <source>
        <dbReference type="Pfam" id="PF01370"/>
    </source>
</evidence>
<reference evidence="2 3" key="1">
    <citation type="submission" date="2019-03" db="EMBL/GenBank/DDBJ databases">
        <title>Above-ground endophytic microbial communities from plants in different locations in the United States.</title>
        <authorList>
            <person name="Frank C."/>
        </authorList>
    </citation>
    <scope>NUCLEOTIDE SEQUENCE [LARGE SCALE GENOMIC DNA]</scope>
    <source>
        <strain evidence="2 3">LP_13_YM</strain>
    </source>
</reference>
<gene>
    <name evidence="2" type="ORF">EC912_10317</name>
</gene>
<evidence type="ECO:0000313" key="3">
    <source>
        <dbReference type="Proteomes" id="UP000295645"/>
    </source>
</evidence>
<dbReference type="InterPro" id="IPR001509">
    <property type="entry name" value="Epimerase_deHydtase"/>
</dbReference>
<accession>A0A4R3YT91</accession>
<dbReference type="Proteomes" id="UP000295645">
    <property type="component" value="Unassembled WGS sequence"/>
</dbReference>
<dbReference type="GO" id="GO:0005737">
    <property type="term" value="C:cytoplasm"/>
    <property type="evidence" value="ECO:0007669"/>
    <property type="project" value="TreeGrafter"/>
</dbReference>